<name>A0A9P7N3C1_9HYPO</name>
<dbReference type="AlphaFoldDB" id="A0A9P7N3C1"/>
<keyword evidence="2" id="KW-1185">Reference proteome</keyword>
<dbReference type="Proteomes" id="UP000748025">
    <property type="component" value="Unassembled WGS sequence"/>
</dbReference>
<organism evidence="1 2">
    <name type="scientific">Claviceps pusilla</name>
    <dbReference type="NCBI Taxonomy" id="123648"/>
    <lineage>
        <taxon>Eukaryota</taxon>
        <taxon>Fungi</taxon>
        <taxon>Dikarya</taxon>
        <taxon>Ascomycota</taxon>
        <taxon>Pezizomycotina</taxon>
        <taxon>Sordariomycetes</taxon>
        <taxon>Hypocreomycetidae</taxon>
        <taxon>Hypocreales</taxon>
        <taxon>Clavicipitaceae</taxon>
        <taxon>Claviceps</taxon>
    </lineage>
</organism>
<proteinExistence type="predicted"/>
<gene>
    <name evidence="1" type="ORF">E4U43_006456</name>
</gene>
<evidence type="ECO:0000313" key="1">
    <source>
        <dbReference type="EMBL" id="KAG5982347.1"/>
    </source>
</evidence>
<evidence type="ECO:0000313" key="2">
    <source>
        <dbReference type="Proteomes" id="UP000748025"/>
    </source>
</evidence>
<accession>A0A9P7N3C1</accession>
<comment type="caution">
    <text evidence="1">The sequence shown here is derived from an EMBL/GenBank/DDBJ whole genome shotgun (WGS) entry which is preliminary data.</text>
</comment>
<dbReference type="EMBL" id="SRPW01004447">
    <property type="protein sequence ID" value="KAG5982347.1"/>
    <property type="molecule type" value="Genomic_DNA"/>
</dbReference>
<reference evidence="1" key="1">
    <citation type="journal article" date="2020" name="bioRxiv">
        <title>Whole genome comparisons of ergot fungi reveals the divergence and evolution of species within the genus Claviceps are the result of varying mechanisms driving genome evolution and host range expansion.</title>
        <authorList>
            <person name="Wyka S.A."/>
            <person name="Mondo S.J."/>
            <person name="Liu M."/>
            <person name="Dettman J."/>
            <person name="Nalam V."/>
            <person name="Broders K.D."/>
        </authorList>
    </citation>
    <scope>NUCLEOTIDE SEQUENCE</scope>
    <source>
        <strain evidence="1">CCC 602</strain>
    </source>
</reference>
<protein>
    <submittedName>
        <fullName evidence="1">Uncharacterized protein</fullName>
    </submittedName>
</protein>
<sequence length="71" mass="7928">MKSNVRVGEDGRQAKARADALRQQDLIVLRSKRAHHQPRDVEQGAEEVELSRSVPVVYGAEDKALGIKVKH</sequence>